<dbReference type="STRING" id="394503.Ccel_0330"/>
<evidence type="ECO:0000313" key="2">
    <source>
        <dbReference type="Proteomes" id="UP000001349"/>
    </source>
</evidence>
<dbReference type="KEGG" id="cce:Ccel_0330"/>
<reference evidence="1 2" key="1">
    <citation type="submission" date="2009-01" db="EMBL/GenBank/DDBJ databases">
        <title>Complete sequence of Clostridium cellulolyticum H10.</title>
        <authorList>
            <consortium name="US DOE Joint Genome Institute"/>
            <person name="Lucas S."/>
            <person name="Copeland A."/>
            <person name="Lapidus A."/>
            <person name="Glavina del Rio T."/>
            <person name="Dalin E."/>
            <person name="Tice H."/>
            <person name="Bruce D."/>
            <person name="Goodwin L."/>
            <person name="Pitluck S."/>
            <person name="Chertkov O."/>
            <person name="Saunders E."/>
            <person name="Brettin T."/>
            <person name="Detter J.C."/>
            <person name="Han C."/>
            <person name="Larimer F."/>
            <person name="Land M."/>
            <person name="Hauser L."/>
            <person name="Kyrpides N."/>
            <person name="Ivanova N."/>
            <person name="Zhou J."/>
            <person name="Richardson P."/>
        </authorList>
    </citation>
    <scope>NUCLEOTIDE SEQUENCE [LARGE SCALE GENOMIC DNA]</scope>
    <source>
        <strain evidence="2">ATCC 35319 / DSM 5812 / JCM 6584 / H10</strain>
    </source>
</reference>
<protein>
    <submittedName>
        <fullName evidence="1">Uncharacterized protein</fullName>
    </submittedName>
</protein>
<evidence type="ECO:0000313" key="1">
    <source>
        <dbReference type="EMBL" id="ACL74717.1"/>
    </source>
</evidence>
<keyword evidence="2" id="KW-1185">Reference proteome</keyword>
<dbReference type="Proteomes" id="UP000001349">
    <property type="component" value="Chromosome"/>
</dbReference>
<dbReference type="EMBL" id="CP001348">
    <property type="protein sequence ID" value="ACL74717.1"/>
    <property type="molecule type" value="Genomic_DNA"/>
</dbReference>
<dbReference type="eggNOG" id="ENOG503416P">
    <property type="taxonomic scope" value="Bacteria"/>
</dbReference>
<gene>
    <name evidence="1" type="ordered locus">Ccel_0330</name>
</gene>
<dbReference type="HOGENOM" id="CLU_2421835_0_0_9"/>
<organism evidence="1 2">
    <name type="scientific">Ruminiclostridium cellulolyticum (strain ATCC 35319 / DSM 5812 / JCM 6584 / H10)</name>
    <name type="common">Clostridium cellulolyticum</name>
    <dbReference type="NCBI Taxonomy" id="394503"/>
    <lineage>
        <taxon>Bacteria</taxon>
        <taxon>Bacillati</taxon>
        <taxon>Bacillota</taxon>
        <taxon>Clostridia</taxon>
        <taxon>Eubacteriales</taxon>
        <taxon>Oscillospiraceae</taxon>
        <taxon>Ruminiclostridium</taxon>
    </lineage>
</organism>
<accession>B8I5Q0</accession>
<dbReference type="OrthoDB" id="1739721at2"/>
<name>B8I5Q0_RUMCH</name>
<sequence length="91" mass="10538">MNKCEVMNEIKKTVLRITGIIIEDENDNIIGCHHIYPIVYAIYIVEELEKVFGKEVSDIFTENDYTIWELTNLADAIMNKCRSSVETLQVI</sequence>
<dbReference type="AlphaFoldDB" id="B8I5Q0"/>
<proteinExistence type="predicted"/>
<dbReference type="RefSeq" id="WP_012634782.1">
    <property type="nucleotide sequence ID" value="NC_011898.1"/>
</dbReference>